<evidence type="ECO:0000313" key="2">
    <source>
        <dbReference type="Proteomes" id="UP000242502"/>
    </source>
</evidence>
<proteinExistence type="predicted"/>
<name>A0A1D2QN97_9GAMM</name>
<sequence length="71" mass="8312">MADHLRVILKAIEDRKHYAAPEYLLPIDFRLSDSSIATVINCTLDLEMDNMLSAENVKRSRQHIREKQQMK</sequence>
<dbReference type="EMBL" id="MDLC01000041">
    <property type="protein sequence ID" value="ODS23035.1"/>
    <property type="molecule type" value="Genomic_DNA"/>
</dbReference>
<accession>A0A1D2QN97</accession>
<organism evidence="1 2">
    <name type="scientific">Candidatus Endobugula sertula</name>
    <name type="common">Bugula neritina bacterial symbiont</name>
    <dbReference type="NCBI Taxonomy" id="62101"/>
    <lineage>
        <taxon>Bacteria</taxon>
        <taxon>Pseudomonadati</taxon>
        <taxon>Pseudomonadota</taxon>
        <taxon>Gammaproteobacteria</taxon>
        <taxon>Cellvibrionales</taxon>
        <taxon>Cellvibrionaceae</taxon>
        <taxon>Candidatus Endobugula</taxon>
    </lineage>
</organism>
<comment type="caution">
    <text evidence="1">The sequence shown here is derived from an EMBL/GenBank/DDBJ whole genome shotgun (WGS) entry which is preliminary data.</text>
</comment>
<dbReference type="Proteomes" id="UP000242502">
    <property type="component" value="Unassembled WGS sequence"/>
</dbReference>
<evidence type="ECO:0000313" key="1">
    <source>
        <dbReference type="EMBL" id="ODS23035.1"/>
    </source>
</evidence>
<dbReference type="AlphaFoldDB" id="A0A1D2QN97"/>
<reference evidence="1 2" key="1">
    <citation type="journal article" date="2016" name="Appl. Environ. Microbiol.">
        <title>Lack of Overt Genome Reduction in the Bryostatin-Producing Bryozoan Symbiont "Candidatus Endobugula sertula".</title>
        <authorList>
            <person name="Miller I.J."/>
            <person name="Vanee N."/>
            <person name="Fong S.S."/>
            <person name="Lim-Fong G.E."/>
            <person name="Kwan J.C."/>
        </authorList>
    </citation>
    <scope>NUCLEOTIDE SEQUENCE [LARGE SCALE GENOMIC DNA]</scope>
    <source>
        <strain evidence="1">AB1-4</strain>
    </source>
</reference>
<gene>
    <name evidence="1" type="ORF">AB835_10815</name>
</gene>
<protein>
    <submittedName>
        <fullName evidence="1">Uncharacterized protein</fullName>
    </submittedName>
</protein>